<comment type="caution">
    <text evidence="4">The sequence shown here is derived from an EMBL/GenBank/DDBJ whole genome shotgun (WGS) entry which is preliminary data.</text>
</comment>
<dbReference type="OrthoDB" id="9815348at2"/>
<accession>A0A371ASS1</accession>
<name>A0A371ASS1_9FIRM</name>
<dbReference type="Gene3D" id="3.20.20.70">
    <property type="entry name" value="Aldolase class I"/>
    <property type="match status" value="1"/>
</dbReference>
<dbReference type="InterPro" id="IPR013785">
    <property type="entry name" value="Aldolase_TIM"/>
</dbReference>
<dbReference type="AlphaFoldDB" id="A0A371ASS1"/>
<dbReference type="SUPFAM" id="SSF51391">
    <property type="entry name" value="Thiamin phosphate synthase"/>
    <property type="match status" value="1"/>
</dbReference>
<dbReference type="Pfam" id="PF02581">
    <property type="entry name" value="TMP-TENI"/>
    <property type="match status" value="1"/>
</dbReference>
<dbReference type="InterPro" id="IPR022998">
    <property type="entry name" value="ThiamineP_synth_TenI"/>
</dbReference>
<reference evidence="4 5" key="1">
    <citation type="submission" date="2018-07" db="EMBL/GenBank/DDBJ databases">
        <title>Anaerosacharophilus polymeroproducens gen. nov. sp. nov., an anaerobic bacterium isolated from salt field.</title>
        <authorList>
            <person name="Kim W."/>
            <person name="Yang S.-H."/>
            <person name="Oh J."/>
            <person name="Lee J.-H."/>
            <person name="Kwon K.K."/>
        </authorList>
    </citation>
    <scope>NUCLEOTIDE SEQUENCE [LARGE SCALE GENOMIC DNA]</scope>
    <source>
        <strain evidence="4 5">MCWD5</strain>
    </source>
</reference>
<dbReference type="GO" id="GO:0004789">
    <property type="term" value="F:thiamine-phosphate diphosphorylase activity"/>
    <property type="evidence" value="ECO:0007669"/>
    <property type="project" value="TreeGrafter"/>
</dbReference>
<dbReference type="CDD" id="cd00564">
    <property type="entry name" value="TMP_TenI"/>
    <property type="match status" value="1"/>
</dbReference>
<dbReference type="PANTHER" id="PTHR20857">
    <property type="entry name" value="THIAMINE-PHOSPHATE PYROPHOSPHORYLASE"/>
    <property type="match status" value="1"/>
</dbReference>
<comment type="pathway">
    <text evidence="1">Cofactor biosynthesis; thiamine diphosphate biosynthesis.</text>
</comment>
<dbReference type="GO" id="GO:0009228">
    <property type="term" value="P:thiamine biosynthetic process"/>
    <property type="evidence" value="ECO:0007669"/>
    <property type="project" value="UniProtKB-KW"/>
</dbReference>
<proteinExistence type="predicted"/>
<evidence type="ECO:0000313" key="5">
    <source>
        <dbReference type="Proteomes" id="UP000255036"/>
    </source>
</evidence>
<keyword evidence="5" id="KW-1185">Reference proteome</keyword>
<keyword evidence="2" id="KW-0784">Thiamine biosynthesis</keyword>
<evidence type="ECO:0000256" key="1">
    <source>
        <dbReference type="ARBA" id="ARBA00004948"/>
    </source>
</evidence>
<gene>
    <name evidence="4" type="ORF">DWV06_15245</name>
</gene>
<dbReference type="Proteomes" id="UP000255036">
    <property type="component" value="Unassembled WGS sequence"/>
</dbReference>
<dbReference type="PANTHER" id="PTHR20857:SF15">
    <property type="entry name" value="THIAMINE-PHOSPHATE SYNTHASE"/>
    <property type="match status" value="1"/>
</dbReference>
<feature type="domain" description="Thiamine phosphate synthase/TenI" evidence="3">
    <location>
        <begin position="2"/>
        <end position="177"/>
    </location>
</feature>
<dbReference type="RefSeq" id="WP_115483036.1">
    <property type="nucleotide sequence ID" value="NZ_QRCT01000049.1"/>
</dbReference>
<dbReference type="EMBL" id="QRCT01000049">
    <property type="protein sequence ID" value="RDU22626.1"/>
    <property type="molecule type" value="Genomic_DNA"/>
</dbReference>
<dbReference type="GO" id="GO:0005737">
    <property type="term" value="C:cytoplasm"/>
    <property type="evidence" value="ECO:0007669"/>
    <property type="project" value="TreeGrafter"/>
</dbReference>
<sequence length="207" mass="23832">MMVVTSSRLCKDNFFDRIEKISRGGPEGIILREKEMNQEEYKITARRCAEICHKYKVPLIINHQVEIARELEIKRIHLSYGELIEYVEPKEEFSCMGVSVHSVEEAVKAAESGADYLVAGHIFETDCKKDLEPRGPGFLKNVCEHVKIPVYAIGGIRRDRLEQIYECNAAGVCVMSELMLCQEPDKVVADYEKEWKKIHELKEEIQI</sequence>
<dbReference type="InterPro" id="IPR036206">
    <property type="entry name" value="ThiamineP_synth_sf"/>
</dbReference>
<organism evidence="4 5">
    <name type="scientific">Anaerosacchariphilus polymeriproducens</name>
    <dbReference type="NCBI Taxonomy" id="1812858"/>
    <lineage>
        <taxon>Bacteria</taxon>
        <taxon>Bacillati</taxon>
        <taxon>Bacillota</taxon>
        <taxon>Clostridia</taxon>
        <taxon>Lachnospirales</taxon>
        <taxon>Lachnospiraceae</taxon>
        <taxon>Anaerosacchariphilus</taxon>
    </lineage>
</organism>
<protein>
    <submittedName>
        <fullName evidence="4">Thiamine phosphate synthase</fullName>
    </submittedName>
</protein>
<evidence type="ECO:0000313" key="4">
    <source>
        <dbReference type="EMBL" id="RDU22626.1"/>
    </source>
</evidence>
<evidence type="ECO:0000256" key="2">
    <source>
        <dbReference type="ARBA" id="ARBA00022977"/>
    </source>
</evidence>
<evidence type="ECO:0000259" key="3">
    <source>
        <dbReference type="Pfam" id="PF02581"/>
    </source>
</evidence>